<sequence>MGKQKKGKTKAFAAVKRMISPKDARIKKPAPNPNQLPKLERQRKDAEVRNVAQTPASLFFSHNMSLGPPYHVLIDTNFINFSIQNKLDIMKSLMDCLYAKAPSRGCHPRAPLPAAARGALLSRWTAFSHPPRLPLSWPAAGRPKLGPKYRVALRLAKDPRFERLPAMRQGNEYADDDLVERVTAHRIYIVATCDRDLKRRLRKIPGVPLISIKERKYQVERMPEGQFG</sequence>
<accession>A0A0D3KVD1</accession>
<evidence type="ECO:0000256" key="2">
    <source>
        <dbReference type="ARBA" id="ARBA00022517"/>
    </source>
</evidence>
<dbReference type="InterPro" id="IPR037503">
    <property type="entry name" value="Fcf1_PIN"/>
</dbReference>
<dbReference type="EnsemblProtists" id="EOD06856">
    <property type="protein sequence ID" value="EOD06856"/>
    <property type="gene ID" value="EMIHUDRAFT_121169"/>
</dbReference>
<feature type="region of interest" description="Disordered" evidence="5">
    <location>
        <begin position="20"/>
        <end position="44"/>
    </location>
</feature>
<dbReference type="GeneID" id="17253007"/>
<evidence type="ECO:0000313" key="7">
    <source>
        <dbReference type="Proteomes" id="UP000013827"/>
    </source>
</evidence>
<dbReference type="GeneID" id="17284987"/>
<reference evidence="7" key="1">
    <citation type="journal article" date="2013" name="Nature">
        <title>Pan genome of the phytoplankton Emiliania underpins its global distribution.</title>
        <authorList>
            <person name="Read B.A."/>
            <person name="Kegel J."/>
            <person name="Klute M.J."/>
            <person name="Kuo A."/>
            <person name="Lefebvre S.C."/>
            <person name="Maumus F."/>
            <person name="Mayer C."/>
            <person name="Miller J."/>
            <person name="Monier A."/>
            <person name="Salamov A."/>
            <person name="Young J."/>
            <person name="Aguilar M."/>
            <person name="Claverie J.M."/>
            <person name="Frickenhaus S."/>
            <person name="Gonzalez K."/>
            <person name="Herman E.K."/>
            <person name="Lin Y.C."/>
            <person name="Napier J."/>
            <person name="Ogata H."/>
            <person name="Sarno A.F."/>
            <person name="Shmutz J."/>
            <person name="Schroeder D."/>
            <person name="de Vargas C."/>
            <person name="Verret F."/>
            <person name="von Dassow P."/>
            <person name="Valentin K."/>
            <person name="Van de Peer Y."/>
            <person name="Wheeler G."/>
            <person name="Dacks J.B."/>
            <person name="Delwiche C.F."/>
            <person name="Dyhrman S.T."/>
            <person name="Glockner G."/>
            <person name="John U."/>
            <person name="Richards T."/>
            <person name="Worden A.Z."/>
            <person name="Zhang X."/>
            <person name="Grigoriev I.V."/>
            <person name="Allen A.E."/>
            <person name="Bidle K."/>
            <person name="Borodovsky M."/>
            <person name="Bowler C."/>
            <person name="Brownlee C."/>
            <person name="Cock J.M."/>
            <person name="Elias M."/>
            <person name="Gladyshev V.N."/>
            <person name="Groth M."/>
            <person name="Guda C."/>
            <person name="Hadaegh A."/>
            <person name="Iglesias-Rodriguez M.D."/>
            <person name="Jenkins J."/>
            <person name="Jones B.M."/>
            <person name="Lawson T."/>
            <person name="Leese F."/>
            <person name="Lindquist E."/>
            <person name="Lobanov A."/>
            <person name="Lomsadze A."/>
            <person name="Malik S.B."/>
            <person name="Marsh M.E."/>
            <person name="Mackinder L."/>
            <person name="Mock T."/>
            <person name="Mueller-Roeber B."/>
            <person name="Pagarete A."/>
            <person name="Parker M."/>
            <person name="Probert I."/>
            <person name="Quesneville H."/>
            <person name="Raines C."/>
            <person name="Rensing S.A."/>
            <person name="Riano-Pachon D.M."/>
            <person name="Richier S."/>
            <person name="Rokitta S."/>
            <person name="Shiraiwa Y."/>
            <person name="Soanes D.M."/>
            <person name="van der Giezen M."/>
            <person name="Wahlund T.M."/>
            <person name="Williams B."/>
            <person name="Wilson W."/>
            <person name="Wolfe G."/>
            <person name="Wurch L.L."/>
        </authorList>
    </citation>
    <scope>NUCLEOTIDE SEQUENCE</scope>
</reference>
<evidence type="ECO:0000256" key="1">
    <source>
        <dbReference type="ARBA" id="ARBA00004604"/>
    </source>
</evidence>
<dbReference type="PANTHER" id="PTHR12416">
    <property type="entry name" value="RRNA-PROCESSING PROTEIN UTP23 HOMOLOG"/>
    <property type="match status" value="1"/>
</dbReference>
<keyword evidence="4" id="KW-0539">Nucleus</keyword>
<keyword evidence="7" id="KW-1185">Reference proteome</keyword>
<evidence type="ECO:0000256" key="4">
    <source>
        <dbReference type="ARBA" id="ARBA00023242"/>
    </source>
</evidence>
<dbReference type="eggNOG" id="KOG3165">
    <property type="taxonomic scope" value="Eukaryota"/>
</dbReference>
<evidence type="ECO:0008006" key="8">
    <source>
        <dbReference type="Google" id="ProtNLM"/>
    </source>
</evidence>
<dbReference type="SUPFAM" id="SSF88723">
    <property type="entry name" value="PIN domain-like"/>
    <property type="match status" value="1"/>
</dbReference>
<dbReference type="PaxDb" id="2903-EOD06856"/>
<dbReference type="Pfam" id="PF04900">
    <property type="entry name" value="Fcf1"/>
    <property type="match status" value="1"/>
</dbReference>
<protein>
    <recommendedName>
        <fullName evidence="8">PIN domain-containing protein</fullName>
    </recommendedName>
</protein>
<organism evidence="6 7">
    <name type="scientific">Emiliania huxleyi (strain CCMP1516)</name>
    <dbReference type="NCBI Taxonomy" id="280463"/>
    <lineage>
        <taxon>Eukaryota</taxon>
        <taxon>Haptista</taxon>
        <taxon>Haptophyta</taxon>
        <taxon>Prymnesiophyceae</taxon>
        <taxon>Isochrysidales</taxon>
        <taxon>Noelaerhabdaceae</taxon>
        <taxon>Emiliania</taxon>
    </lineage>
</organism>
<dbReference type="CDD" id="cd09864">
    <property type="entry name" value="PIN_Fcf1-like"/>
    <property type="match status" value="1"/>
</dbReference>
<dbReference type="Proteomes" id="UP000013827">
    <property type="component" value="Unassembled WGS sequence"/>
</dbReference>
<dbReference type="EnsemblProtists" id="EOD39716">
    <property type="protein sequence ID" value="EOD39716"/>
    <property type="gene ID" value="EMIHUDRAFT_97877"/>
</dbReference>
<dbReference type="RefSeq" id="XP_005792145.1">
    <property type="nucleotide sequence ID" value="XM_005792088.1"/>
</dbReference>
<dbReference type="Gene3D" id="3.40.50.1010">
    <property type="entry name" value="5'-nuclease"/>
    <property type="match status" value="1"/>
</dbReference>
<evidence type="ECO:0000256" key="3">
    <source>
        <dbReference type="ARBA" id="ARBA00022552"/>
    </source>
</evidence>
<reference evidence="6" key="2">
    <citation type="submission" date="2024-10" db="UniProtKB">
        <authorList>
            <consortium name="EnsemblProtists"/>
        </authorList>
    </citation>
    <scope>IDENTIFICATION</scope>
</reference>
<keyword evidence="2" id="KW-0690">Ribosome biogenesis</keyword>
<dbReference type="KEGG" id="ehx:EMIHUDRAFT_97877"/>
<evidence type="ECO:0000256" key="5">
    <source>
        <dbReference type="SAM" id="MobiDB-lite"/>
    </source>
</evidence>
<dbReference type="GO" id="GO:0006364">
    <property type="term" value="P:rRNA processing"/>
    <property type="evidence" value="ECO:0007669"/>
    <property type="project" value="UniProtKB-KW"/>
</dbReference>
<dbReference type="HOGENOM" id="CLU_081098_0_1_1"/>
<proteinExistence type="predicted"/>
<dbReference type="InterPro" id="IPR029060">
    <property type="entry name" value="PIN-like_dom_sf"/>
</dbReference>
<dbReference type="InterPro" id="IPR006984">
    <property type="entry name" value="Fcf1/UTP23"/>
</dbReference>
<dbReference type="RefSeq" id="XP_005759285.1">
    <property type="nucleotide sequence ID" value="XM_005759228.1"/>
</dbReference>
<dbReference type="GO" id="GO:0032040">
    <property type="term" value="C:small-subunit processome"/>
    <property type="evidence" value="ECO:0007669"/>
    <property type="project" value="InterPro"/>
</dbReference>
<evidence type="ECO:0000313" key="6">
    <source>
        <dbReference type="EnsemblProtists" id="EOD39716"/>
    </source>
</evidence>
<dbReference type="STRING" id="2903.R1D7G7"/>
<keyword evidence="3" id="KW-0698">rRNA processing</keyword>
<dbReference type="KEGG" id="ehx:EMIHUDRAFT_121169"/>
<dbReference type="OMA" id="PECVFAE"/>
<comment type="subcellular location">
    <subcellularLocation>
        <location evidence="1">Nucleus</location>
        <location evidence="1">Nucleolus</location>
    </subcellularLocation>
</comment>
<name>A0A0D3KVD1_EMIH1</name>
<dbReference type="AlphaFoldDB" id="A0A0D3KVD1"/>